<dbReference type="PANTHER" id="PTHR10744:SF9">
    <property type="entry name" value="40S RIBOSOMAL PROTEIN S11-RELATED"/>
    <property type="match status" value="1"/>
</dbReference>
<dbReference type="CDD" id="cd00364">
    <property type="entry name" value="Ribosomal_uS17"/>
    <property type="match status" value="1"/>
</dbReference>
<dbReference type="InterPro" id="IPR032440">
    <property type="entry name" value="Ribosomal_uS17_N"/>
</dbReference>
<comment type="caution">
    <text evidence="16">The sequence shown here is derived from an EMBL/GenBank/DDBJ whole genome shotgun (WGS) entry which is preliminary data.</text>
</comment>
<evidence type="ECO:0000256" key="9">
    <source>
        <dbReference type="ARBA" id="ARBA00022990"/>
    </source>
</evidence>
<accession>A0A0R0M6W7</accession>
<keyword evidence="12" id="KW-0449">Lipoprotein</keyword>
<organism evidence="16 17">
    <name type="scientific">Pseudoloma neurophilia</name>
    <dbReference type="NCBI Taxonomy" id="146866"/>
    <lineage>
        <taxon>Eukaryota</taxon>
        <taxon>Fungi</taxon>
        <taxon>Fungi incertae sedis</taxon>
        <taxon>Microsporidia</taxon>
        <taxon>Pseudoloma</taxon>
    </lineage>
</organism>
<evidence type="ECO:0000256" key="4">
    <source>
        <dbReference type="ARBA" id="ARBA00022490"/>
    </source>
</evidence>
<dbReference type="GO" id="GO:0003735">
    <property type="term" value="F:structural constituent of ribosome"/>
    <property type="evidence" value="ECO:0007669"/>
    <property type="project" value="InterPro"/>
</dbReference>
<keyword evidence="3" id="KW-0488">Methylation</keyword>
<dbReference type="OrthoDB" id="10254436at2759"/>
<keyword evidence="9" id="KW-0007">Acetylation</keyword>
<evidence type="ECO:0000259" key="15">
    <source>
        <dbReference type="Pfam" id="PF16205"/>
    </source>
</evidence>
<protein>
    <recommendedName>
        <fullName evidence="13">Small ribosomal subunit protein uS17</fullName>
    </recommendedName>
    <alternativeName>
        <fullName evidence="14">40S ribosomal protein S11</fullName>
    </alternativeName>
</protein>
<dbReference type="EMBL" id="LGUB01000005">
    <property type="protein sequence ID" value="KRH95135.1"/>
    <property type="molecule type" value="Genomic_DNA"/>
</dbReference>
<dbReference type="AlphaFoldDB" id="A0A0R0M6W7"/>
<keyword evidence="10" id="KW-0564">Palmitate</keyword>
<dbReference type="InterPro" id="IPR012340">
    <property type="entry name" value="NA-bd_OB-fold"/>
</dbReference>
<dbReference type="GO" id="GO:0003723">
    <property type="term" value="F:RNA binding"/>
    <property type="evidence" value="ECO:0007669"/>
    <property type="project" value="UniProtKB-KW"/>
</dbReference>
<evidence type="ECO:0000256" key="13">
    <source>
        <dbReference type="ARBA" id="ARBA00035164"/>
    </source>
</evidence>
<comment type="subcellular location">
    <subcellularLocation>
        <location evidence="1">Cytoplasm</location>
    </subcellularLocation>
</comment>
<evidence type="ECO:0000256" key="2">
    <source>
        <dbReference type="ARBA" id="ARBA00010254"/>
    </source>
</evidence>
<evidence type="ECO:0000256" key="6">
    <source>
        <dbReference type="ARBA" id="ARBA00022884"/>
    </source>
</evidence>
<dbReference type="Proteomes" id="UP000051530">
    <property type="component" value="Unassembled WGS sequence"/>
</dbReference>
<dbReference type="Pfam" id="PF00366">
    <property type="entry name" value="Ribosomal_S17"/>
    <property type="match status" value="1"/>
</dbReference>
<keyword evidence="11" id="KW-0687">Ribonucleoprotein</keyword>
<dbReference type="PANTHER" id="PTHR10744">
    <property type="entry name" value="40S RIBOSOMAL PROTEIN S11 FAMILY MEMBER"/>
    <property type="match status" value="1"/>
</dbReference>
<dbReference type="GO" id="GO:0006412">
    <property type="term" value="P:translation"/>
    <property type="evidence" value="ECO:0007669"/>
    <property type="project" value="InterPro"/>
</dbReference>
<feature type="domain" description="Small ribosomal subunit protein uS17 N-terminal" evidence="15">
    <location>
        <begin position="8"/>
        <end position="65"/>
    </location>
</feature>
<dbReference type="SUPFAM" id="SSF50249">
    <property type="entry name" value="Nucleic acid-binding proteins"/>
    <property type="match status" value="1"/>
</dbReference>
<evidence type="ECO:0000313" key="17">
    <source>
        <dbReference type="Proteomes" id="UP000051530"/>
    </source>
</evidence>
<dbReference type="FunFam" id="2.40.50.1000:FF:000008">
    <property type="entry name" value="40S ribosomal protein S11"/>
    <property type="match status" value="1"/>
</dbReference>
<reference evidence="16 17" key="1">
    <citation type="submission" date="2015-07" db="EMBL/GenBank/DDBJ databases">
        <title>The genome of Pseudoloma neurophilia, a relevant intracellular parasite of the zebrafish.</title>
        <authorList>
            <person name="Ndikumana S."/>
            <person name="Pelin A."/>
            <person name="Sanders J."/>
            <person name="Corradi N."/>
        </authorList>
    </citation>
    <scope>NUCLEOTIDE SEQUENCE [LARGE SCALE GENOMIC DNA]</scope>
    <source>
        <strain evidence="16 17">MK1</strain>
    </source>
</reference>
<proteinExistence type="inferred from homology"/>
<keyword evidence="6" id="KW-0694">RNA-binding</keyword>
<evidence type="ECO:0000256" key="7">
    <source>
        <dbReference type="ARBA" id="ARBA00022934"/>
    </source>
</evidence>
<keyword evidence="5" id="KW-0597">Phosphoprotein</keyword>
<dbReference type="GO" id="GO:0022627">
    <property type="term" value="C:cytosolic small ribosomal subunit"/>
    <property type="evidence" value="ECO:0007669"/>
    <property type="project" value="TreeGrafter"/>
</dbReference>
<dbReference type="Gene3D" id="2.40.50.1000">
    <property type="match status" value="1"/>
</dbReference>
<dbReference type="InterPro" id="IPR000266">
    <property type="entry name" value="Ribosomal_uS17"/>
</dbReference>
<evidence type="ECO:0000256" key="11">
    <source>
        <dbReference type="ARBA" id="ARBA00023274"/>
    </source>
</evidence>
<evidence type="ECO:0000256" key="8">
    <source>
        <dbReference type="ARBA" id="ARBA00022980"/>
    </source>
</evidence>
<keyword evidence="7" id="KW-0164">Citrullination</keyword>
<keyword evidence="17" id="KW-1185">Reference proteome</keyword>
<evidence type="ECO:0000256" key="1">
    <source>
        <dbReference type="ARBA" id="ARBA00004496"/>
    </source>
</evidence>
<dbReference type="PRINTS" id="PR00973">
    <property type="entry name" value="RIBOSOMALS17"/>
</dbReference>
<dbReference type="Pfam" id="PF16205">
    <property type="entry name" value="Ribosomal_S17_N"/>
    <property type="match status" value="1"/>
</dbReference>
<evidence type="ECO:0000256" key="3">
    <source>
        <dbReference type="ARBA" id="ARBA00022481"/>
    </source>
</evidence>
<evidence type="ECO:0000256" key="12">
    <source>
        <dbReference type="ARBA" id="ARBA00023288"/>
    </source>
</evidence>
<name>A0A0R0M6W7_9MICR</name>
<evidence type="ECO:0000256" key="10">
    <source>
        <dbReference type="ARBA" id="ARBA00023139"/>
    </source>
</evidence>
<keyword evidence="8 16" id="KW-0689">Ribosomal protein</keyword>
<evidence type="ECO:0000256" key="14">
    <source>
        <dbReference type="ARBA" id="ARBA00035471"/>
    </source>
</evidence>
<evidence type="ECO:0000313" key="16">
    <source>
        <dbReference type="EMBL" id="KRH95135.1"/>
    </source>
</evidence>
<evidence type="ECO:0000256" key="5">
    <source>
        <dbReference type="ARBA" id="ARBA00022553"/>
    </source>
</evidence>
<sequence length="155" mass="18210">MTEPNTKLKVYPQQSQIYNNPNLDEVKRYYKSPGYGIEVPETAITGTYIDKNCPFTGEIKLYGRFINAEVLKMKQIRTIVCVKKYLFYVKKYKRYERRMKKFSVHFPPCFEGVAKVGDTVTCALTRPLSKTKRYVVVSVNKKMIHEKKYKTLDDL</sequence>
<comment type="similarity">
    <text evidence="2">Belongs to the universal ribosomal protein uS17 family.</text>
</comment>
<gene>
    <name evidence="16" type="ORF">M153_2500037890</name>
</gene>
<keyword evidence="4" id="KW-0963">Cytoplasm</keyword>
<dbReference type="VEuPathDB" id="MicrosporidiaDB:M153_2500037890"/>